<dbReference type="AlphaFoldDB" id="A0A3D8QMC4"/>
<feature type="binding site" evidence="6">
    <location>
        <position position="461"/>
    </location>
    <ligand>
        <name>S-adenosyl-L-methionine</name>
        <dbReference type="ChEBI" id="CHEBI:59789"/>
    </ligand>
</feature>
<feature type="binding site" evidence="6">
    <location>
        <begin position="488"/>
        <end position="489"/>
    </location>
    <ligand>
        <name>S-adenosyl-L-methionine</name>
        <dbReference type="ChEBI" id="CHEBI:59789"/>
    </ligand>
</feature>
<keyword evidence="12" id="KW-1185">Reference proteome</keyword>
<dbReference type="PANTHER" id="PTHR10738">
    <property type="entry name" value="PROTEIN ARGININE N-METHYLTRANSFERASE 5"/>
    <property type="match status" value="1"/>
</dbReference>
<proteinExistence type="inferred from homology"/>
<evidence type="ECO:0000256" key="3">
    <source>
        <dbReference type="ARBA" id="ARBA00022691"/>
    </source>
</evidence>
<keyword evidence="2 4" id="KW-0808">Transferase</keyword>
<evidence type="ECO:0000313" key="11">
    <source>
        <dbReference type="EMBL" id="RDW62927.1"/>
    </source>
</evidence>
<evidence type="ECO:0000259" key="10">
    <source>
        <dbReference type="Pfam" id="PF17286"/>
    </source>
</evidence>
<dbReference type="GO" id="GO:0006355">
    <property type="term" value="P:regulation of DNA-templated transcription"/>
    <property type="evidence" value="ECO:0007669"/>
    <property type="project" value="TreeGrafter"/>
</dbReference>
<dbReference type="Gene3D" id="3.20.20.150">
    <property type="entry name" value="Divalent-metal-dependent TIM barrel enzymes"/>
    <property type="match status" value="1"/>
</dbReference>
<evidence type="ECO:0000256" key="2">
    <source>
        <dbReference type="ARBA" id="ARBA00022679"/>
    </source>
</evidence>
<dbReference type="InterPro" id="IPR029063">
    <property type="entry name" value="SAM-dependent_MTases_sf"/>
</dbReference>
<dbReference type="Proteomes" id="UP000256690">
    <property type="component" value="Unassembled WGS sequence"/>
</dbReference>
<dbReference type="EMBL" id="PVWQ01000015">
    <property type="protein sequence ID" value="RDW62927.1"/>
    <property type="molecule type" value="Genomic_DNA"/>
</dbReference>
<dbReference type="InterPro" id="IPR035075">
    <property type="entry name" value="PRMT5"/>
</dbReference>
<evidence type="ECO:0000256" key="5">
    <source>
        <dbReference type="PIRSR" id="PIRSR015894-1"/>
    </source>
</evidence>
<sequence length="814" mass="89720">MDSESLAPSFCIGQHESKRTIPITSEVVQLAHESNYDMLTTPITTPHFHSRVLSLLSSHLANIQAISHDDPRTLMTTGNTRPLVVPQLGPADTHLTPNDAMSQLVGVTSSWIDMCSPDPLIADLSRQVFMLEVAYAAFCGIGYILIPGPKLHHKGMHSDGVSYYARAIQDAVSLGPYIQFHIWLDMVDQGVGVDEMGDLAPLAREEFFEDEIETPRIDLFGTWDAWDAIRRTCKYHSRLFVGLLLPKHLPPMSVQSRWHSEPVHLFAIDANTFIKNQKGYPVLGKAHQALISRFMRLRTAPWILLCDVGPIPGVEEDTALNLPGSEYPSLAQAATSSKKHHDPTPHLSYMRNLQQRQPPRTAIERFGVGYQDYLQAPLQPLTVNLESITYEVFEKDPIKYEWYERAIAKALSDWAEQKKPTSNPDGRVVLAVVGAGRGPLVTRALKASATSGVEIDLWVVEKNPNAFVLLQRHNENLWGGKATLVHSDMRAWKGPRVQKQASVSVYSKIDIVVSELLGSFGDNELSPECLDGVNHLLHPAHGISIPASYTAHFTPISAPKLHADVTNQTVSNPAAPETPYVVMLHAIDYLSTTQSEASAARSSAATAPSETSTPFVQTAWSFSHPNRDIPPQPASTSMISNAHNVRRTRLTFPASNRGVCHGLGGYFETVLYPGVELSTNPVTMDSKSANMISWFPIYFPLKTPLNVPDNGEIVVTMYRQTDDRKVWYEWMVEVFALEGGVSESASAPASASERFIPVMSGARTISPGADSARNKAATITDSYSKLAQKKTRGPRRVRVGMSDLHSSIKDGCLM</sequence>
<evidence type="ECO:0000256" key="6">
    <source>
        <dbReference type="PIRSR" id="PIRSR015894-2"/>
    </source>
</evidence>
<dbReference type="FunFam" id="3.20.20.150:FF:000018">
    <property type="entry name" value="Protein arginine N-methyltransferase"/>
    <property type="match status" value="1"/>
</dbReference>
<dbReference type="GO" id="GO:0032259">
    <property type="term" value="P:methylation"/>
    <property type="evidence" value="ECO:0007669"/>
    <property type="project" value="UniProtKB-KW"/>
</dbReference>
<dbReference type="PANTHER" id="PTHR10738:SF0">
    <property type="entry name" value="PROTEIN ARGININE N-METHYLTRANSFERASE 5"/>
    <property type="match status" value="1"/>
</dbReference>
<dbReference type="InterPro" id="IPR035248">
    <property type="entry name" value="PRMT5_C"/>
</dbReference>
<feature type="binding site" evidence="6">
    <location>
        <begin position="399"/>
        <end position="400"/>
    </location>
    <ligand>
        <name>S-adenosyl-L-methionine</name>
        <dbReference type="ChEBI" id="CHEBI:59789"/>
    </ligand>
</feature>
<dbReference type="FunFam" id="3.40.50.150:FF:000149">
    <property type="entry name" value="Protein arginine N-methyltransferase"/>
    <property type="match status" value="1"/>
</dbReference>
<feature type="active site" description="Proton donor/acceptor" evidence="5">
    <location>
        <position position="524"/>
    </location>
</feature>
<evidence type="ECO:0000313" key="12">
    <source>
        <dbReference type="Proteomes" id="UP000256690"/>
    </source>
</evidence>
<evidence type="ECO:0000256" key="1">
    <source>
        <dbReference type="ARBA" id="ARBA00022603"/>
    </source>
</evidence>
<reference evidence="11 12" key="1">
    <citation type="journal article" date="2018" name="IMA Fungus">
        <title>IMA Genome-F 9: Draft genome sequence of Annulohypoxylon stygium, Aspergillus mulundensis, Berkeleyomyces basicola (syn. Thielaviopsis basicola), Ceratocystis smalleyi, two Cercospora beticola strains, Coleophoma cylindrospora, Fusarium fracticaudum, Phialophora cf. hyalina, and Morchella septimelata.</title>
        <authorList>
            <person name="Wingfield B.D."/>
            <person name="Bills G.F."/>
            <person name="Dong Y."/>
            <person name="Huang W."/>
            <person name="Nel W.J."/>
            <person name="Swalarsk-Parry B.S."/>
            <person name="Vaghefi N."/>
            <person name="Wilken P.M."/>
            <person name="An Z."/>
            <person name="de Beer Z.W."/>
            <person name="De Vos L."/>
            <person name="Chen L."/>
            <person name="Duong T.A."/>
            <person name="Gao Y."/>
            <person name="Hammerbacher A."/>
            <person name="Kikkert J.R."/>
            <person name="Li Y."/>
            <person name="Li H."/>
            <person name="Li K."/>
            <person name="Li Q."/>
            <person name="Liu X."/>
            <person name="Ma X."/>
            <person name="Naidoo K."/>
            <person name="Pethybridge S.J."/>
            <person name="Sun J."/>
            <person name="Steenkamp E.T."/>
            <person name="van der Nest M.A."/>
            <person name="van Wyk S."/>
            <person name="Wingfield M.J."/>
            <person name="Xiong C."/>
            <person name="Yue Q."/>
            <person name="Zhang X."/>
        </authorList>
    </citation>
    <scope>NUCLEOTIDE SEQUENCE [LARGE SCALE GENOMIC DNA]</scope>
    <source>
        <strain evidence="11 12">DSM 5745</strain>
    </source>
</reference>
<keyword evidence="3 4" id="KW-0949">S-adenosyl-L-methionine</keyword>
<dbReference type="GO" id="GO:0016274">
    <property type="term" value="F:protein-arginine N-methyltransferase activity"/>
    <property type="evidence" value="ECO:0007669"/>
    <property type="project" value="InterPro"/>
</dbReference>
<feature type="site" description="Critical for specifying symmetric addition of methyl groups" evidence="7">
    <location>
        <position position="393"/>
    </location>
</feature>
<protein>
    <recommendedName>
        <fullName evidence="4">Protein arginine N-methyltransferase</fullName>
    </recommendedName>
</protein>
<evidence type="ECO:0000256" key="7">
    <source>
        <dbReference type="PIRSR" id="PIRSR015894-3"/>
    </source>
</evidence>
<feature type="active site" description="Proton donor/acceptor" evidence="5">
    <location>
        <position position="515"/>
    </location>
</feature>
<dbReference type="GO" id="GO:0005829">
    <property type="term" value="C:cytosol"/>
    <property type="evidence" value="ECO:0007669"/>
    <property type="project" value="TreeGrafter"/>
</dbReference>
<dbReference type="OrthoDB" id="1368803at2759"/>
<keyword evidence="1 4" id="KW-0489">Methyltransferase</keyword>
<comment type="caution">
    <text evidence="11">The sequence shown here is derived from an EMBL/GenBank/DDBJ whole genome shotgun (WGS) entry which is preliminary data.</text>
</comment>
<dbReference type="STRING" id="1810919.A0A3D8QMC4"/>
<accession>A0A3D8QMC4</accession>
<dbReference type="SUPFAM" id="SSF53335">
    <property type="entry name" value="S-adenosyl-L-methionine-dependent methyltransferases"/>
    <property type="match status" value="1"/>
</dbReference>
<dbReference type="PIRSF" id="PIRSF015894">
    <property type="entry name" value="Skb1_MeTrfase"/>
    <property type="match status" value="1"/>
</dbReference>
<feature type="domain" description="PRMT5 oligomerisation" evidence="10">
    <location>
        <begin position="548"/>
        <end position="740"/>
    </location>
</feature>
<dbReference type="GeneID" id="38120408"/>
<dbReference type="RefSeq" id="XP_026599116.1">
    <property type="nucleotide sequence ID" value="XM_026752054.1"/>
</dbReference>
<dbReference type="PROSITE" id="PS51678">
    <property type="entry name" value="SAM_MT_PRMT"/>
    <property type="match status" value="1"/>
</dbReference>
<dbReference type="Gene3D" id="3.40.50.150">
    <property type="entry name" value="Vaccinia Virus protein VP39"/>
    <property type="match status" value="1"/>
</dbReference>
<evidence type="ECO:0000259" key="8">
    <source>
        <dbReference type="Pfam" id="PF05185"/>
    </source>
</evidence>
<dbReference type="Pfam" id="PF17285">
    <property type="entry name" value="PRMT5_TIM"/>
    <property type="match status" value="1"/>
</dbReference>
<dbReference type="InterPro" id="IPR025799">
    <property type="entry name" value="Arg_MeTrfase"/>
</dbReference>
<dbReference type="Pfam" id="PF05185">
    <property type="entry name" value="PRMT5"/>
    <property type="match status" value="1"/>
</dbReference>
<dbReference type="InterPro" id="IPR007857">
    <property type="entry name" value="Arg_MeTrfase_PRMT5"/>
</dbReference>
<evidence type="ECO:0000259" key="9">
    <source>
        <dbReference type="Pfam" id="PF17285"/>
    </source>
</evidence>
<dbReference type="Gene3D" id="2.70.160.11">
    <property type="entry name" value="Hnrnp arginine n-methyltransferase1"/>
    <property type="match status" value="1"/>
</dbReference>
<feature type="domain" description="PRMT5 TIM barrel" evidence="9">
    <location>
        <begin position="35"/>
        <end position="355"/>
    </location>
</feature>
<comment type="similarity">
    <text evidence="4">Belongs to the class I-like SAM-binding methyltransferase superfamily.</text>
</comment>
<dbReference type="GO" id="GO:0005634">
    <property type="term" value="C:nucleus"/>
    <property type="evidence" value="ECO:0007669"/>
    <property type="project" value="TreeGrafter"/>
</dbReference>
<name>A0A3D8QMC4_9EURO</name>
<dbReference type="InterPro" id="IPR035247">
    <property type="entry name" value="PRMT5_TIM"/>
</dbReference>
<dbReference type="Pfam" id="PF17286">
    <property type="entry name" value="PRMT5_C"/>
    <property type="match status" value="1"/>
</dbReference>
<evidence type="ECO:0000256" key="4">
    <source>
        <dbReference type="PIRNR" id="PIRNR015894"/>
    </source>
</evidence>
<feature type="binding site" evidence="6">
    <location>
        <position position="390"/>
    </location>
    <ligand>
        <name>S-adenosyl-L-methionine</name>
        <dbReference type="ChEBI" id="CHEBI:59789"/>
    </ligand>
</feature>
<feature type="domain" description="PRMT5 arginine-N-methyltransferase" evidence="8">
    <location>
        <begin position="364"/>
        <end position="545"/>
    </location>
</feature>
<gene>
    <name evidence="11" type="ORF">DSM5745_10038</name>
</gene>
<organism evidence="11 12">
    <name type="scientific">Aspergillus mulundensis</name>
    <dbReference type="NCBI Taxonomy" id="1810919"/>
    <lineage>
        <taxon>Eukaryota</taxon>
        <taxon>Fungi</taxon>
        <taxon>Dikarya</taxon>
        <taxon>Ascomycota</taxon>
        <taxon>Pezizomycotina</taxon>
        <taxon>Eurotiomycetes</taxon>
        <taxon>Eurotiomycetidae</taxon>
        <taxon>Eurotiales</taxon>
        <taxon>Aspergillaceae</taxon>
        <taxon>Aspergillus</taxon>
        <taxon>Aspergillus subgen. Nidulantes</taxon>
    </lineage>
</organism>